<keyword evidence="2" id="KW-1185">Reference proteome</keyword>
<reference evidence="2" key="1">
    <citation type="journal article" date="2023" name="Nat. Plants">
        <title>Single-cell RNA sequencing provides a high-resolution roadmap for understanding the multicellular compartmentation of specialized metabolism.</title>
        <authorList>
            <person name="Sun S."/>
            <person name="Shen X."/>
            <person name="Li Y."/>
            <person name="Li Y."/>
            <person name="Wang S."/>
            <person name="Li R."/>
            <person name="Zhang H."/>
            <person name="Shen G."/>
            <person name="Guo B."/>
            <person name="Wei J."/>
            <person name="Xu J."/>
            <person name="St-Pierre B."/>
            <person name="Chen S."/>
            <person name="Sun C."/>
        </authorList>
    </citation>
    <scope>NUCLEOTIDE SEQUENCE [LARGE SCALE GENOMIC DNA]</scope>
</reference>
<protein>
    <submittedName>
        <fullName evidence="1">Uncharacterized protein</fullName>
    </submittedName>
</protein>
<organism evidence="1 2">
    <name type="scientific">Catharanthus roseus</name>
    <name type="common">Madagascar periwinkle</name>
    <name type="synonym">Vinca rosea</name>
    <dbReference type="NCBI Taxonomy" id="4058"/>
    <lineage>
        <taxon>Eukaryota</taxon>
        <taxon>Viridiplantae</taxon>
        <taxon>Streptophyta</taxon>
        <taxon>Embryophyta</taxon>
        <taxon>Tracheophyta</taxon>
        <taxon>Spermatophyta</taxon>
        <taxon>Magnoliopsida</taxon>
        <taxon>eudicotyledons</taxon>
        <taxon>Gunneridae</taxon>
        <taxon>Pentapetalae</taxon>
        <taxon>asterids</taxon>
        <taxon>lamiids</taxon>
        <taxon>Gentianales</taxon>
        <taxon>Apocynaceae</taxon>
        <taxon>Rauvolfioideae</taxon>
        <taxon>Vinceae</taxon>
        <taxon>Catharanthinae</taxon>
        <taxon>Catharanthus</taxon>
    </lineage>
</organism>
<comment type="caution">
    <text evidence="1">The sequence shown here is derived from an EMBL/GenBank/DDBJ whole genome shotgun (WGS) entry which is preliminary data.</text>
</comment>
<sequence length="126" mass="14549">MADREEEDWRLRNTTRRSLPALLILKKQSQDERFPSHLKGSSTVDSFPNMEPDSLLLPFVNNPQPSEKPEITRLSNKTSPRRSNSDDDTLERDINACALPNKDQERAQRVEFVRGLLLSNIFKDDL</sequence>
<gene>
    <name evidence="1" type="ORF">M9H77_01721</name>
</gene>
<name>A0ACC0C6C0_CATRO</name>
<evidence type="ECO:0000313" key="1">
    <source>
        <dbReference type="EMBL" id="KAI5680494.1"/>
    </source>
</evidence>
<accession>A0ACC0C6C0</accession>
<dbReference type="Proteomes" id="UP001060085">
    <property type="component" value="Linkage Group LG01"/>
</dbReference>
<proteinExistence type="predicted"/>
<evidence type="ECO:0000313" key="2">
    <source>
        <dbReference type="Proteomes" id="UP001060085"/>
    </source>
</evidence>
<dbReference type="EMBL" id="CM044701">
    <property type="protein sequence ID" value="KAI5680494.1"/>
    <property type="molecule type" value="Genomic_DNA"/>
</dbReference>